<evidence type="ECO:0000313" key="2">
    <source>
        <dbReference type="Proteomes" id="UP000307440"/>
    </source>
</evidence>
<gene>
    <name evidence="1" type="ORF">FA15DRAFT_665828</name>
</gene>
<evidence type="ECO:0000313" key="1">
    <source>
        <dbReference type="EMBL" id="TFK28052.1"/>
    </source>
</evidence>
<evidence type="ECO:0008006" key="3">
    <source>
        <dbReference type="Google" id="ProtNLM"/>
    </source>
</evidence>
<protein>
    <recommendedName>
        <fullName evidence="3">ABM domain-containing protein</fullName>
    </recommendedName>
</protein>
<accession>A0A5C3L5Z9</accession>
<dbReference type="InterPro" id="IPR011008">
    <property type="entry name" value="Dimeric_a/b-barrel"/>
</dbReference>
<dbReference type="EMBL" id="ML210159">
    <property type="protein sequence ID" value="TFK28052.1"/>
    <property type="molecule type" value="Genomic_DNA"/>
</dbReference>
<keyword evidence="2" id="KW-1185">Reference proteome</keyword>
<reference evidence="1 2" key="1">
    <citation type="journal article" date="2019" name="Nat. Ecol. Evol.">
        <title>Megaphylogeny resolves global patterns of mushroom evolution.</title>
        <authorList>
            <person name="Varga T."/>
            <person name="Krizsan K."/>
            <person name="Foldi C."/>
            <person name="Dima B."/>
            <person name="Sanchez-Garcia M."/>
            <person name="Sanchez-Ramirez S."/>
            <person name="Szollosi G.J."/>
            <person name="Szarkandi J.G."/>
            <person name="Papp V."/>
            <person name="Albert L."/>
            <person name="Andreopoulos W."/>
            <person name="Angelini C."/>
            <person name="Antonin V."/>
            <person name="Barry K.W."/>
            <person name="Bougher N.L."/>
            <person name="Buchanan P."/>
            <person name="Buyck B."/>
            <person name="Bense V."/>
            <person name="Catcheside P."/>
            <person name="Chovatia M."/>
            <person name="Cooper J."/>
            <person name="Damon W."/>
            <person name="Desjardin D."/>
            <person name="Finy P."/>
            <person name="Geml J."/>
            <person name="Haridas S."/>
            <person name="Hughes K."/>
            <person name="Justo A."/>
            <person name="Karasinski D."/>
            <person name="Kautmanova I."/>
            <person name="Kiss B."/>
            <person name="Kocsube S."/>
            <person name="Kotiranta H."/>
            <person name="LaButti K.M."/>
            <person name="Lechner B.E."/>
            <person name="Liimatainen K."/>
            <person name="Lipzen A."/>
            <person name="Lukacs Z."/>
            <person name="Mihaltcheva S."/>
            <person name="Morgado L.N."/>
            <person name="Niskanen T."/>
            <person name="Noordeloos M.E."/>
            <person name="Ohm R.A."/>
            <person name="Ortiz-Santana B."/>
            <person name="Ovrebo C."/>
            <person name="Racz N."/>
            <person name="Riley R."/>
            <person name="Savchenko A."/>
            <person name="Shiryaev A."/>
            <person name="Soop K."/>
            <person name="Spirin V."/>
            <person name="Szebenyi C."/>
            <person name="Tomsovsky M."/>
            <person name="Tulloss R.E."/>
            <person name="Uehling J."/>
            <person name="Grigoriev I.V."/>
            <person name="Vagvolgyi C."/>
            <person name="Papp T."/>
            <person name="Martin F.M."/>
            <person name="Miettinen O."/>
            <person name="Hibbett D.S."/>
            <person name="Nagy L.G."/>
        </authorList>
    </citation>
    <scope>NUCLEOTIDE SEQUENCE [LARGE SCALE GENOMIC DNA]</scope>
    <source>
        <strain evidence="1 2">CBS 121175</strain>
    </source>
</reference>
<organism evidence="1 2">
    <name type="scientific">Coprinopsis marcescibilis</name>
    <name type="common">Agaric fungus</name>
    <name type="synonym">Psathyrella marcescibilis</name>
    <dbReference type="NCBI Taxonomy" id="230819"/>
    <lineage>
        <taxon>Eukaryota</taxon>
        <taxon>Fungi</taxon>
        <taxon>Dikarya</taxon>
        <taxon>Basidiomycota</taxon>
        <taxon>Agaricomycotina</taxon>
        <taxon>Agaricomycetes</taxon>
        <taxon>Agaricomycetidae</taxon>
        <taxon>Agaricales</taxon>
        <taxon>Agaricineae</taxon>
        <taxon>Psathyrellaceae</taxon>
        <taxon>Coprinopsis</taxon>
    </lineage>
</organism>
<dbReference type="SUPFAM" id="SSF54909">
    <property type="entry name" value="Dimeric alpha+beta barrel"/>
    <property type="match status" value="1"/>
</dbReference>
<dbReference type="OrthoDB" id="3830579at2759"/>
<name>A0A5C3L5Z9_COPMA</name>
<dbReference type="Proteomes" id="UP000307440">
    <property type="component" value="Unassembled WGS sequence"/>
</dbReference>
<sequence length="217" mass="24736">MALNILAPEIIWFTPSDEYLDDPASTLSAVHEHSVHKGMIGSYYGIDLCNPEINVWIMAWKSLTHHQCFMQEESYIDFILPVMDAMVGTGKITQVSFNNLLDFQRALSSPLTQFIYVTVRPLHDREYELEPLVKMIRNELRSIPGCLASSWGSSVEDDHLELGVVGWRSLADRDNAVQGRTRLASLIHRVNELSNVELRYAKLRRYRDDAIDITVAS</sequence>
<proteinExistence type="predicted"/>
<dbReference type="STRING" id="230819.A0A5C3L5Z9"/>
<dbReference type="AlphaFoldDB" id="A0A5C3L5Z9"/>